<evidence type="ECO:0000256" key="5">
    <source>
        <dbReference type="ARBA" id="ARBA00023136"/>
    </source>
</evidence>
<dbReference type="OrthoDB" id="9789029at2"/>
<evidence type="ECO:0000313" key="7">
    <source>
        <dbReference type="EMBL" id="ROR34984.1"/>
    </source>
</evidence>
<keyword evidence="8" id="KW-1185">Reference proteome</keyword>
<evidence type="ECO:0000256" key="6">
    <source>
        <dbReference type="SAM" id="Phobius"/>
    </source>
</evidence>
<feature type="transmembrane region" description="Helical" evidence="6">
    <location>
        <begin position="153"/>
        <end position="172"/>
    </location>
</feature>
<accession>A0A3N1Y842</accession>
<evidence type="ECO:0000256" key="1">
    <source>
        <dbReference type="ARBA" id="ARBA00004141"/>
    </source>
</evidence>
<protein>
    <submittedName>
        <fullName evidence="7">Protein-S-isoprenylcysteine O-methyltransferase Ste14</fullName>
    </submittedName>
</protein>
<dbReference type="Proteomes" id="UP000276634">
    <property type="component" value="Unassembled WGS sequence"/>
</dbReference>
<dbReference type="GO" id="GO:0032259">
    <property type="term" value="P:methylation"/>
    <property type="evidence" value="ECO:0007669"/>
    <property type="project" value="UniProtKB-KW"/>
</dbReference>
<keyword evidence="4 6" id="KW-1133">Transmembrane helix</keyword>
<feature type="transmembrane region" description="Helical" evidence="6">
    <location>
        <begin position="49"/>
        <end position="68"/>
    </location>
</feature>
<keyword evidence="7" id="KW-0489">Methyltransferase</keyword>
<evidence type="ECO:0000256" key="2">
    <source>
        <dbReference type="ARBA" id="ARBA00010631"/>
    </source>
</evidence>
<comment type="subcellular location">
    <subcellularLocation>
        <location evidence="1">Membrane</location>
        <topology evidence="1">Multi-pass membrane protein</topology>
    </subcellularLocation>
</comment>
<evidence type="ECO:0000313" key="8">
    <source>
        <dbReference type="Proteomes" id="UP000276634"/>
    </source>
</evidence>
<organism evidence="7 8">
    <name type="scientific">Inmirania thermothiophila</name>
    <dbReference type="NCBI Taxonomy" id="1750597"/>
    <lineage>
        <taxon>Bacteria</taxon>
        <taxon>Pseudomonadati</taxon>
        <taxon>Pseudomonadota</taxon>
        <taxon>Gammaproteobacteria</taxon>
        <taxon>Chromatiales</taxon>
        <taxon>Ectothiorhodospiraceae</taxon>
        <taxon>Inmirania</taxon>
    </lineage>
</organism>
<name>A0A3N1Y842_9GAMM</name>
<comment type="caution">
    <text evidence="7">The sequence shown here is derived from an EMBL/GenBank/DDBJ whole genome shotgun (WGS) entry which is preliminary data.</text>
</comment>
<dbReference type="AlphaFoldDB" id="A0A3N1Y842"/>
<gene>
    <name evidence="7" type="ORF">EDC57_0899</name>
</gene>
<keyword evidence="3 6" id="KW-0812">Transmembrane</keyword>
<dbReference type="GO" id="GO:0008168">
    <property type="term" value="F:methyltransferase activity"/>
    <property type="evidence" value="ECO:0007669"/>
    <property type="project" value="UniProtKB-KW"/>
</dbReference>
<proteinExistence type="inferred from homology"/>
<comment type="similarity">
    <text evidence="2">Belongs to the nurim family.</text>
</comment>
<dbReference type="Gene3D" id="1.20.120.1630">
    <property type="match status" value="1"/>
</dbReference>
<dbReference type="GO" id="GO:0016020">
    <property type="term" value="C:membrane"/>
    <property type="evidence" value="ECO:0007669"/>
    <property type="project" value="UniProtKB-SubCell"/>
</dbReference>
<dbReference type="EMBL" id="RJVI01000001">
    <property type="protein sequence ID" value="ROR34984.1"/>
    <property type="molecule type" value="Genomic_DNA"/>
</dbReference>
<keyword evidence="5 6" id="KW-0472">Membrane</keyword>
<evidence type="ECO:0000256" key="4">
    <source>
        <dbReference type="ARBA" id="ARBA00022989"/>
    </source>
</evidence>
<dbReference type="InterPro" id="IPR033580">
    <property type="entry name" value="Nurim-like"/>
</dbReference>
<dbReference type="PANTHER" id="PTHR31040:SF1">
    <property type="entry name" value="NURIM"/>
    <property type="match status" value="1"/>
</dbReference>
<sequence length="219" mass="24210">MPHARDLALLALAWGAYFAIHSALASLRVKAWVDRRLGRIARAYRLLYSLLALALLAVPVALLLRLAGPPLWSWPGPLRWLADGLALAALAGFVWTLRDGYDGAAFLGLRQLRHGAGAADEGQGLRLTTLHRWVRHPWYSLGLVILWTRPMDAALLVTALCITAYVVVGSRLEERRLVARYGEVYRAYARRVPALVPRPWRHLSAEEAAALEAAARDGT</sequence>
<dbReference type="RefSeq" id="WP_123400612.1">
    <property type="nucleotide sequence ID" value="NZ_RJVI01000001.1"/>
</dbReference>
<reference evidence="7 8" key="1">
    <citation type="submission" date="2018-11" db="EMBL/GenBank/DDBJ databases">
        <title>Genomic Encyclopedia of Type Strains, Phase IV (KMG-IV): sequencing the most valuable type-strain genomes for metagenomic binning, comparative biology and taxonomic classification.</title>
        <authorList>
            <person name="Goeker M."/>
        </authorList>
    </citation>
    <scope>NUCLEOTIDE SEQUENCE [LARGE SCALE GENOMIC DNA]</scope>
    <source>
        <strain evidence="7 8">DSM 100275</strain>
    </source>
</reference>
<keyword evidence="7" id="KW-0808">Transferase</keyword>
<evidence type="ECO:0000256" key="3">
    <source>
        <dbReference type="ARBA" id="ARBA00022692"/>
    </source>
</evidence>
<dbReference type="PANTHER" id="PTHR31040">
    <property type="entry name" value="NURIM"/>
    <property type="match status" value="1"/>
</dbReference>